<feature type="domain" description="SpoVT-AbrB" evidence="2">
    <location>
        <begin position="5"/>
        <end position="51"/>
    </location>
</feature>
<organism evidence="3 4">
    <name type="scientific">Ruminococcus flavefaciens</name>
    <dbReference type="NCBI Taxonomy" id="1265"/>
    <lineage>
        <taxon>Bacteria</taxon>
        <taxon>Bacillati</taxon>
        <taxon>Bacillota</taxon>
        <taxon>Clostridia</taxon>
        <taxon>Eubacteriales</taxon>
        <taxon>Oscillospiraceae</taxon>
        <taxon>Ruminococcus</taxon>
    </lineage>
</organism>
<evidence type="ECO:0000256" key="1">
    <source>
        <dbReference type="PROSITE-ProRule" id="PRU01076"/>
    </source>
</evidence>
<dbReference type="AlphaFoldDB" id="A0A1M7J459"/>
<evidence type="ECO:0000313" key="3">
    <source>
        <dbReference type="EMBL" id="SHM47768.1"/>
    </source>
</evidence>
<dbReference type="GO" id="GO:0003677">
    <property type="term" value="F:DNA binding"/>
    <property type="evidence" value="ECO:0007669"/>
    <property type="project" value="UniProtKB-UniRule"/>
</dbReference>
<dbReference type="InterPro" id="IPR052731">
    <property type="entry name" value="B_subtilis_Trans_State_Reg"/>
</dbReference>
<dbReference type="SMART" id="SM00966">
    <property type="entry name" value="SpoVT_AbrB"/>
    <property type="match status" value="1"/>
</dbReference>
<dbReference type="Proteomes" id="UP000184394">
    <property type="component" value="Unassembled WGS sequence"/>
</dbReference>
<dbReference type="PANTHER" id="PTHR36432:SF1">
    <property type="entry name" value="STAGE V SPORULATION PROTEIN T"/>
    <property type="match status" value="1"/>
</dbReference>
<dbReference type="NCBIfam" id="TIGR01439">
    <property type="entry name" value="lp_hng_hel_AbrB"/>
    <property type="match status" value="1"/>
</dbReference>
<dbReference type="Pfam" id="PF15714">
    <property type="entry name" value="SpoVT_C"/>
    <property type="match status" value="1"/>
</dbReference>
<dbReference type="InterPro" id="IPR029016">
    <property type="entry name" value="GAF-like_dom_sf"/>
</dbReference>
<dbReference type="InterPro" id="IPR037914">
    <property type="entry name" value="SpoVT-AbrB_sf"/>
</dbReference>
<dbReference type="PROSITE" id="PS51740">
    <property type="entry name" value="SPOVT_ABRB"/>
    <property type="match status" value="1"/>
</dbReference>
<dbReference type="EMBL" id="FRCT01000005">
    <property type="protein sequence ID" value="SHM47768.1"/>
    <property type="molecule type" value="Genomic_DNA"/>
</dbReference>
<dbReference type="SUPFAM" id="SSF89447">
    <property type="entry name" value="AbrB/MazE/MraZ-like"/>
    <property type="match status" value="1"/>
</dbReference>
<dbReference type="Gene3D" id="2.10.260.10">
    <property type="match status" value="1"/>
</dbReference>
<dbReference type="RefSeq" id="WP_072950168.1">
    <property type="nucleotide sequence ID" value="NZ_FRCT01000005.1"/>
</dbReference>
<evidence type="ECO:0000313" key="4">
    <source>
        <dbReference type="Proteomes" id="UP000184394"/>
    </source>
</evidence>
<dbReference type="PANTHER" id="PTHR36432">
    <property type="match status" value="1"/>
</dbReference>
<proteinExistence type="predicted"/>
<dbReference type="Pfam" id="PF04014">
    <property type="entry name" value="MazE_antitoxin"/>
    <property type="match status" value="1"/>
</dbReference>
<keyword evidence="1" id="KW-0238">DNA-binding</keyword>
<dbReference type="InterPro" id="IPR007159">
    <property type="entry name" value="SpoVT-AbrB_dom"/>
</dbReference>
<evidence type="ECO:0000259" key="2">
    <source>
        <dbReference type="PROSITE" id="PS51740"/>
    </source>
</evidence>
<dbReference type="OrthoDB" id="9782993at2"/>
<sequence>MKATGIVRRIDDLGRVVIPKEIRRTMRIREGDPLEIYTNNDGEVIFRKYSAVSEMSENAGYVADIMHKIAGCPVVIFDKDHVVASAGVPRKEFAERRVTGQLEELMESRGQFFCPDGSTNSFYPAEGVERTAIAALPIITAGDVSGAVAFLTSEKCKEITDLQKSLINASAQFLARQIEG</sequence>
<protein>
    <submittedName>
        <fullName evidence="3">AbrB family transcriptional regulator, stage V sporulation protein T</fullName>
    </submittedName>
</protein>
<reference evidence="3 4" key="1">
    <citation type="submission" date="2016-11" db="EMBL/GenBank/DDBJ databases">
        <authorList>
            <person name="Jaros S."/>
            <person name="Januszkiewicz K."/>
            <person name="Wedrychowicz H."/>
        </authorList>
    </citation>
    <scope>NUCLEOTIDE SEQUENCE [LARGE SCALE GENOMIC DNA]</scope>
    <source>
        <strain evidence="3 4">Y1</strain>
    </source>
</reference>
<accession>A0A1M7J459</accession>
<gene>
    <name evidence="3" type="ORF">SAMN04487860_105123</name>
</gene>
<name>A0A1M7J459_RUMFL</name>
<dbReference type="Gene3D" id="3.30.450.40">
    <property type="match status" value="1"/>
</dbReference>